<evidence type="ECO:0000313" key="2">
    <source>
        <dbReference type="Proteomes" id="UP001651158"/>
    </source>
</evidence>
<proteinExistence type="predicted"/>
<sequence>MSAAIQSARAARRLKHHKYSANLVSDAAAKMRRVSQRHVRAAPVDPAALPRKLLTQHRTRLSEASPPIHSTTKMPCSQPCGKPCCQKKCKTPASPDDVNLGITFDKSSNRYNVKLNGCEAGSCASKPSGGHSQACNCGPCVTLCPPTCPQPQCLTQCPPKCQSKCPPPTCCMAKCSLPTCPLRPNPCDTCSSKPRYNRW</sequence>
<dbReference type="EMBL" id="JAKROA010000003">
    <property type="protein sequence ID" value="KAL5108338.1"/>
    <property type="molecule type" value="Genomic_DNA"/>
</dbReference>
<keyword evidence="2" id="KW-1185">Reference proteome</keyword>
<gene>
    <name evidence="1" type="ORF">TcWFU_000334</name>
</gene>
<reference evidence="1 2" key="1">
    <citation type="journal article" date="2022" name="Front. Cell. Infect. Microbiol.">
        <title>The Genomes of Two Strains of Taenia crassiceps the Animal Model for the Study of Human Cysticercosis.</title>
        <authorList>
            <person name="Bobes R.J."/>
            <person name="Estrada K."/>
            <person name="Rios-Valencia D.G."/>
            <person name="Calderon-Gallegos A."/>
            <person name="de la Torre P."/>
            <person name="Carrero J.C."/>
            <person name="Sanchez-Flores A."/>
            <person name="Laclette J.P."/>
        </authorList>
    </citation>
    <scope>NUCLEOTIDE SEQUENCE [LARGE SCALE GENOMIC DNA]</scope>
    <source>
        <strain evidence="1">WFUcys</strain>
    </source>
</reference>
<evidence type="ECO:0000313" key="1">
    <source>
        <dbReference type="EMBL" id="KAL5108338.1"/>
    </source>
</evidence>
<accession>A0ABR4QG90</accession>
<protein>
    <submittedName>
        <fullName evidence="1">Uncharacterized protein</fullName>
    </submittedName>
</protein>
<organism evidence="1 2">
    <name type="scientific">Taenia crassiceps</name>
    <dbReference type="NCBI Taxonomy" id="6207"/>
    <lineage>
        <taxon>Eukaryota</taxon>
        <taxon>Metazoa</taxon>
        <taxon>Spiralia</taxon>
        <taxon>Lophotrochozoa</taxon>
        <taxon>Platyhelminthes</taxon>
        <taxon>Cestoda</taxon>
        <taxon>Eucestoda</taxon>
        <taxon>Cyclophyllidea</taxon>
        <taxon>Taeniidae</taxon>
        <taxon>Taenia</taxon>
    </lineage>
</organism>
<name>A0ABR4QG90_9CEST</name>
<dbReference type="Proteomes" id="UP001651158">
    <property type="component" value="Unassembled WGS sequence"/>
</dbReference>
<comment type="caution">
    <text evidence="1">The sequence shown here is derived from an EMBL/GenBank/DDBJ whole genome shotgun (WGS) entry which is preliminary data.</text>
</comment>